<dbReference type="EMBL" id="BARV01009751">
    <property type="protein sequence ID" value="GAI03757.1"/>
    <property type="molecule type" value="Genomic_DNA"/>
</dbReference>
<sequence length="38" mass="4145">AFYGGRYGYAAAFMIIAALICAAFIIIALRVSKMTKEE</sequence>
<dbReference type="AlphaFoldDB" id="X1K9Q6"/>
<keyword evidence="1" id="KW-1133">Transmembrane helix</keyword>
<comment type="caution">
    <text evidence="2">The sequence shown here is derived from an EMBL/GenBank/DDBJ whole genome shotgun (WGS) entry which is preliminary data.</text>
</comment>
<accession>X1K9Q6</accession>
<feature type="non-terminal residue" evidence="2">
    <location>
        <position position="1"/>
    </location>
</feature>
<keyword evidence="1" id="KW-0472">Membrane</keyword>
<gene>
    <name evidence="2" type="ORF">S06H3_19119</name>
</gene>
<organism evidence="2">
    <name type="scientific">marine sediment metagenome</name>
    <dbReference type="NCBI Taxonomy" id="412755"/>
    <lineage>
        <taxon>unclassified sequences</taxon>
        <taxon>metagenomes</taxon>
        <taxon>ecological metagenomes</taxon>
    </lineage>
</organism>
<proteinExistence type="predicted"/>
<keyword evidence="1" id="KW-0812">Transmembrane</keyword>
<evidence type="ECO:0000256" key="1">
    <source>
        <dbReference type="SAM" id="Phobius"/>
    </source>
</evidence>
<reference evidence="2" key="1">
    <citation type="journal article" date="2014" name="Front. Microbiol.">
        <title>High frequency of phylogenetically diverse reductive dehalogenase-homologous genes in deep subseafloor sedimentary metagenomes.</title>
        <authorList>
            <person name="Kawai M."/>
            <person name="Futagami T."/>
            <person name="Toyoda A."/>
            <person name="Takaki Y."/>
            <person name="Nishi S."/>
            <person name="Hori S."/>
            <person name="Arai W."/>
            <person name="Tsubouchi T."/>
            <person name="Morono Y."/>
            <person name="Uchiyama I."/>
            <person name="Ito T."/>
            <person name="Fujiyama A."/>
            <person name="Inagaki F."/>
            <person name="Takami H."/>
        </authorList>
    </citation>
    <scope>NUCLEOTIDE SEQUENCE</scope>
    <source>
        <strain evidence="2">Expedition CK06-06</strain>
    </source>
</reference>
<feature type="transmembrane region" description="Helical" evidence="1">
    <location>
        <begin position="6"/>
        <end position="29"/>
    </location>
</feature>
<protein>
    <recommendedName>
        <fullName evidence="3">Major facilitator superfamily (MFS) profile domain-containing protein</fullName>
    </recommendedName>
</protein>
<evidence type="ECO:0008006" key="3">
    <source>
        <dbReference type="Google" id="ProtNLM"/>
    </source>
</evidence>
<name>X1K9Q6_9ZZZZ</name>
<evidence type="ECO:0000313" key="2">
    <source>
        <dbReference type="EMBL" id="GAI03757.1"/>
    </source>
</evidence>